<dbReference type="Pfam" id="PF08837">
    <property type="entry name" value="DUF1810"/>
    <property type="match status" value="1"/>
</dbReference>
<proteinExistence type="predicted"/>
<dbReference type="EMBL" id="SFBK01000166">
    <property type="protein sequence ID" value="TRU23676.1"/>
    <property type="molecule type" value="Genomic_DNA"/>
</dbReference>
<dbReference type="InterPro" id="IPR014937">
    <property type="entry name" value="DUF1810"/>
</dbReference>
<organism evidence="1 2">
    <name type="scientific">Microcystis aeruginosa Ma_QC_B_20070730_S2</name>
    <dbReference type="NCBI Taxonomy" id="2486256"/>
    <lineage>
        <taxon>Bacteria</taxon>
        <taxon>Bacillati</taxon>
        <taxon>Cyanobacteriota</taxon>
        <taxon>Cyanophyceae</taxon>
        <taxon>Oscillatoriophycideae</taxon>
        <taxon>Chroococcales</taxon>
        <taxon>Microcystaceae</taxon>
        <taxon>Microcystis</taxon>
    </lineage>
</organism>
<dbReference type="PIRSF" id="PIRSF008546">
    <property type="entry name" value="UCP008546"/>
    <property type="match status" value="1"/>
</dbReference>
<evidence type="ECO:0000313" key="2">
    <source>
        <dbReference type="Proteomes" id="UP000320551"/>
    </source>
</evidence>
<dbReference type="Gene3D" id="1.25.40.380">
    <property type="entry name" value="Protein of unknown function DUF1810"/>
    <property type="match status" value="1"/>
</dbReference>
<name>A0A552DNA1_MICAE</name>
<dbReference type="InterPro" id="IPR036287">
    <property type="entry name" value="Rv1873-like_sf"/>
</dbReference>
<dbReference type="AlphaFoldDB" id="A0A552DNA1"/>
<reference evidence="1 2" key="1">
    <citation type="submission" date="2019-01" db="EMBL/GenBank/DDBJ databases">
        <title>Coherence of Microcystis species and biogeography revealed through population genomics.</title>
        <authorList>
            <person name="Perez-Carrascal O.M."/>
            <person name="Terrat Y."/>
            <person name="Giani A."/>
            <person name="Fortin N."/>
            <person name="Tromas N."/>
            <person name="Shapiro B.J."/>
        </authorList>
    </citation>
    <scope>NUCLEOTIDE SEQUENCE [LARGE SCALE GENOMIC DNA]</scope>
    <source>
        <strain evidence="1">Ma_QC_B_20070730_S2</strain>
    </source>
</reference>
<dbReference type="Proteomes" id="UP000320551">
    <property type="component" value="Unassembled WGS sequence"/>
</dbReference>
<evidence type="ECO:0000313" key="1">
    <source>
        <dbReference type="EMBL" id="TRU23676.1"/>
    </source>
</evidence>
<dbReference type="SUPFAM" id="SSF140736">
    <property type="entry name" value="Rv1873-like"/>
    <property type="match status" value="1"/>
</dbReference>
<accession>A0A552DNA1</accession>
<protein>
    <submittedName>
        <fullName evidence="1">DUF1810 domain-containing protein</fullName>
    </submittedName>
</protein>
<comment type="caution">
    <text evidence="1">The sequence shown here is derived from an EMBL/GenBank/DDBJ whole genome shotgun (WGS) entry which is preliminary data.</text>
</comment>
<sequence>MNDIYNLQRFEKAQDSVYEEVLVELKRGHKSQHWIWYIFPQIKGLGQSEMAQKFAITSLEEAEAYLEHPVLSLRLRECTQLVINVEGLTAEQIFGYTDTLKFRSSMTLFMHATKDNKIFKDAIFKYFEDKLDQLTLSILKNS</sequence>
<gene>
    <name evidence="1" type="ORF">EWV80_12485</name>
</gene>